<keyword evidence="5 12" id="KW-1133">Transmembrane helix</keyword>
<comment type="subcellular location">
    <subcellularLocation>
        <location evidence="1">Membrane</location>
        <topology evidence="1">Multi-pass membrane protein</topology>
    </subcellularLocation>
</comment>
<evidence type="ECO:0000256" key="8">
    <source>
        <dbReference type="ARBA" id="ARBA00023133"/>
    </source>
</evidence>
<dbReference type="PANTHER" id="PTHR35457">
    <property type="entry name" value="HEME A SYNTHASE"/>
    <property type="match status" value="1"/>
</dbReference>
<keyword evidence="7" id="KW-0408">Iron</keyword>
<keyword evidence="9 12" id="KW-0472">Membrane</keyword>
<evidence type="ECO:0000256" key="2">
    <source>
        <dbReference type="ARBA" id="ARBA00022475"/>
    </source>
</evidence>
<dbReference type="GO" id="GO:0016020">
    <property type="term" value="C:membrane"/>
    <property type="evidence" value="ECO:0007669"/>
    <property type="project" value="UniProtKB-SubCell"/>
</dbReference>
<dbReference type="KEGG" id="paur:FGL86_12985"/>
<gene>
    <name evidence="13" type="ORF">FGL86_12985</name>
</gene>
<dbReference type="EMBL" id="CP042382">
    <property type="protein sequence ID" value="QEA39891.1"/>
    <property type="molecule type" value="Genomic_DNA"/>
</dbReference>
<dbReference type="GO" id="GO:0006784">
    <property type="term" value="P:heme A biosynthetic process"/>
    <property type="evidence" value="ECO:0007669"/>
    <property type="project" value="InterPro"/>
</dbReference>
<reference evidence="13 14" key="1">
    <citation type="submission" date="2019-06" db="EMBL/GenBank/DDBJ databases">
        <title>Genome analyses of bacteria isolated from kimchi.</title>
        <authorList>
            <person name="Lee S."/>
            <person name="Ahn S."/>
            <person name="Roh S."/>
        </authorList>
    </citation>
    <scope>NUCLEOTIDE SEQUENCE [LARGE SCALE GENOMIC DNA]</scope>
    <source>
        <strain evidence="13 14">CBA4606</strain>
    </source>
</reference>
<feature type="transmembrane region" description="Helical" evidence="12">
    <location>
        <begin position="285"/>
        <end position="304"/>
    </location>
</feature>
<evidence type="ECO:0000256" key="7">
    <source>
        <dbReference type="ARBA" id="ARBA00023004"/>
    </source>
</evidence>
<dbReference type="AlphaFoldDB" id="A0A5B8SUA9"/>
<keyword evidence="2" id="KW-1003">Cell membrane</keyword>
<feature type="transmembrane region" description="Helical" evidence="12">
    <location>
        <begin position="12"/>
        <end position="34"/>
    </location>
</feature>
<keyword evidence="14" id="KW-1185">Reference proteome</keyword>
<dbReference type="Proteomes" id="UP000321272">
    <property type="component" value="Chromosome"/>
</dbReference>
<dbReference type="Pfam" id="PF02628">
    <property type="entry name" value="COX15-CtaA"/>
    <property type="match status" value="1"/>
</dbReference>
<comment type="pathway">
    <text evidence="11">Porphyrin-containing compound metabolism.</text>
</comment>
<evidence type="ECO:0000256" key="9">
    <source>
        <dbReference type="ARBA" id="ARBA00023136"/>
    </source>
</evidence>
<feature type="transmembrane region" description="Helical" evidence="12">
    <location>
        <begin position="255"/>
        <end position="273"/>
    </location>
</feature>
<feature type="transmembrane region" description="Helical" evidence="12">
    <location>
        <begin position="113"/>
        <end position="130"/>
    </location>
</feature>
<sequence>MELDDVQKRALKWPLILSLVGAGFAITVILAGAWTRLMDAGLGCPDWPGCYGRLVVPPQGEALAHSPLIPLEPLKAWLEMIHRYMATGLGLLVLILVGFGLKLRRRASYPWRLSLGILGLVILQGAFGAYTVTLKLWPQVVTLHLLGGLGVMLSLLWLHLRLRRVAFSTDEKKPSGAPQPAFWWGAAAFLLLIQIALGGWTSSNYAGVACQGFPTCNGQWWPEQDWYEGFNLLQQIGPNYLYGQLHAPARTAIHLAHRLGALMLGLSLLLLALRYWSLRSLRPMLLALLATYFLQLTLGIANVLLALPLWLALMHTFGAILLVSTFTLSYWRMRTLADPSSPTNQITNKEWAHA</sequence>
<dbReference type="GO" id="GO:0016491">
    <property type="term" value="F:oxidoreductase activity"/>
    <property type="evidence" value="ECO:0007669"/>
    <property type="project" value="UniProtKB-KW"/>
</dbReference>
<keyword evidence="6" id="KW-0560">Oxidoreductase</keyword>
<evidence type="ECO:0000256" key="12">
    <source>
        <dbReference type="SAM" id="Phobius"/>
    </source>
</evidence>
<evidence type="ECO:0000256" key="6">
    <source>
        <dbReference type="ARBA" id="ARBA00023002"/>
    </source>
</evidence>
<keyword evidence="3 12" id="KW-0812">Transmembrane</keyword>
<proteinExistence type="predicted"/>
<dbReference type="RefSeq" id="WP_147184939.1">
    <property type="nucleotide sequence ID" value="NZ_CP042382.1"/>
</dbReference>
<feature type="transmembrane region" description="Helical" evidence="12">
    <location>
        <begin position="310"/>
        <end position="331"/>
    </location>
</feature>
<feature type="transmembrane region" description="Helical" evidence="12">
    <location>
        <begin position="136"/>
        <end position="160"/>
    </location>
</feature>
<name>A0A5B8SUA9_9GAMM</name>
<evidence type="ECO:0000256" key="3">
    <source>
        <dbReference type="ARBA" id="ARBA00022692"/>
    </source>
</evidence>
<feature type="transmembrane region" description="Helical" evidence="12">
    <location>
        <begin position="181"/>
        <end position="200"/>
    </location>
</feature>
<keyword evidence="4" id="KW-0479">Metal-binding</keyword>
<dbReference type="InterPro" id="IPR050450">
    <property type="entry name" value="COX15/CtaA_HemeA_synthase"/>
</dbReference>
<keyword evidence="8" id="KW-0350">Heme biosynthesis</keyword>
<accession>A0A5B8SUA9</accession>
<evidence type="ECO:0000256" key="1">
    <source>
        <dbReference type="ARBA" id="ARBA00004141"/>
    </source>
</evidence>
<dbReference type="GO" id="GO:0046872">
    <property type="term" value="F:metal ion binding"/>
    <property type="evidence" value="ECO:0007669"/>
    <property type="project" value="UniProtKB-KW"/>
</dbReference>
<organism evidence="13 14">
    <name type="scientific">Pistricoccus aurantiacus</name>
    <dbReference type="NCBI Taxonomy" id="1883414"/>
    <lineage>
        <taxon>Bacteria</taxon>
        <taxon>Pseudomonadati</taxon>
        <taxon>Pseudomonadota</taxon>
        <taxon>Gammaproteobacteria</taxon>
        <taxon>Oceanospirillales</taxon>
        <taxon>Halomonadaceae</taxon>
        <taxon>Pistricoccus</taxon>
    </lineage>
</organism>
<keyword evidence="10" id="KW-1015">Disulfide bond</keyword>
<dbReference type="PANTHER" id="PTHR35457:SF1">
    <property type="entry name" value="HEME A SYNTHASE"/>
    <property type="match status" value="1"/>
</dbReference>
<feature type="transmembrane region" description="Helical" evidence="12">
    <location>
        <begin position="81"/>
        <end position="101"/>
    </location>
</feature>
<evidence type="ECO:0000256" key="11">
    <source>
        <dbReference type="ARBA" id="ARBA00023444"/>
    </source>
</evidence>
<protein>
    <submittedName>
        <fullName evidence="13">Heme A synthase</fullName>
    </submittedName>
</protein>
<dbReference type="OrthoDB" id="1447144at2"/>
<evidence type="ECO:0000313" key="13">
    <source>
        <dbReference type="EMBL" id="QEA39891.1"/>
    </source>
</evidence>
<dbReference type="InterPro" id="IPR003780">
    <property type="entry name" value="COX15/CtaA_fam"/>
</dbReference>
<evidence type="ECO:0000256" key="5">
    <source>
        <dbReference type="ARBA" id="ARBA00022989"/>
    </source>
</evidence>
<evidence type="ECO:0000313" key="14">
    <source>
        <dbReference type="Proteomes" id="UP000321272"/>
    </source>
</evidence>
<evidence type="ECO:0000256" key="10">
    <source>
        <dbReference type="ARBA" id="ARBA00023157"/>
    </source>
</evidence>
<evidence type="ECO:0000256" key="4">
    <source>
        <dbReference type="ARBA" id="ARBA00022723"/>
    </source>
</evidence>